<gene>
    <name evidence="3" type="ORF">J2X26_002227</name>
</gene>
<dbReference type="Pfam" id="PF01244">
    <property type="entry name" value="Peptidase_M19"/>
    <property type="match status" value="1"/>
</dbReference>
<dbReference type="SMART" id="SM00108">
    <property type="entry name" value="B_lectin"/>
    <property type="match status" value="1"/>
</dbReference>
<dbReference type="PROSITE" id="PS50927">
    <property type="entry name" value="BULB_LECTIN"/>
    <property type="match status" value="1"/>
</dbReference>
<dbReference type="RefSeq" id="WP_368671705.1">
    <property type="nucleotide sequence ID" value="NZ_JAUSVB010000003.1"/>
</dbReference>
<feature type="non-terminal residue" evidence="3">
    <location>
        <position position="574"/>
    </location>
</feature>
<feature type="region of interest" description="Disordered" evidence="1">
    <location>
        <begin position="532"/>
        <end position="561"/>
    </location>
</feature>
<protein>
    <submittedName>
        <fullName evidence="3">Microsomal dipeptidase-like Zn-dependent dipeptidase</fullName>
    </submittedName>
</protein>
<dbReference type="InterPro" id="IPR008257">
    <property type="entry name" value="Pept_M19"/>
</dbReference>
<dbReference type="InterPro" id="IPR032466">
    <property type="entry name" value="Metal_Hydrolase"/>
</dbReference>
<organism evidence="3 4">
    <name type="scientific">Cellulomonas humilata</name>
    <dbReference type="NCBI Taxonomy" id="144055"/>
    <lineage>
        <taxon>Bacteria</taxon>
        <taxon>Bacillati</taxon>
        <taxon>Actinomycetota</taxon>
        <taxon>Actinomycetes</taxon>
        <taxon>Micrococcales</taxon>
        <taxon>Cellulomonadaceae</taxon>
        <taxon>Cellulomonas</taxon>
    </lineage>
</organism>
<dbReference type="InterPro" id="IPR001480">
    <property type="entry name" value="Bulb-type_lectin_dom"/>
</dbReference>
<accession>A0ABU0EF63</accession>
<dbReference type="Proteomes" id="UP001239626">
    <property type="component" value="Unassembled WGS sequence"/>
</dbReference>
<reference evidence="3 4" key="1">
    <citation type="submission" date="2023-07" db="EMBL/GenBank/DDBJ databases">
        <title>Sorghum-associated microbial communities from plants grown in Nebraska, USA.</title>
        <authorList>
            <person name="Schachtman D."/>
        </authorList>
    </citation>
    <scope>NUCLEOTIDE SEQUENCE [LARGE SCALE GENOMIC DNA]</scope>
    <source>
        <strain evidence="3 4">BE332</strain>
    </source>
</reference>
<dbReference type="PROSITE" id="PS51365">
    <property type="entry name" value="RENAL_DIPEPTIDASE_2"/>
    <property type="match status" value="1"/>
</dbReference>
<evidence type="ECO:0000313" key="3">
    <source>
        <dbReference type="EMBL" id="MDQ0373906.1"/>
    </source>
</evidence>
<feature type="domain" description="Bulb-type lectin" evidence="2">
    <location>
        <begin position="429"/>
        <end position="537"/>
    </location>
</feature>
<dbReference type="EMBL" id="JAUSVB010000003">
    <property type="protein sequence ID" value="MDQ0373906.1"/>
    <property type="molecule type" value="Genomic_DNA"/>
</dbReference>
<comment type="caution">
    <text evidence="3">The sequence shown here is derived from an EMBL/GenBank/DDBJ whole genome shotgun (WGS) entry which is preliminary data.</text>
</comment>
<dbReference type="Gene3D" id="3.20.20.140">
    <property type="entry name" value="Metal-dependent hydrolases"/>
    <property type="match status" value="1"/>
</dbReference>
<dbReference type="Gene3D" id="2.90.10.10">
    <property type="entry name" value="Bulb-type lectin domain"/>
    <property type="match status" value="2"/>
</dbReference>
<dbReference type="PANTHER" id="PTHR10443:SF12">
    <property type="entry name" value="DIPEPTIDASE"/>
    <property type="match status" value="1"/>
</dbReference>
<keyword evidence="4" id="KW-1185">Reference proteome</keyword>
<sequence>MDGGLRLMVMLAVNNEPLSALAHKAPGRTADDMEAVDLQLSGARAMEQYVDTKAGGPGLGWYRIVTTPAEARRVAEAGKLAVVLGIEVDYLFGAHGEEDLSPMRLRAELDRYYDLGVRHIFPIHFADNGFGGASFDKVLQSTREDRLLGNPVLAPYPLDVEDGRKWGYAYRGGKRNVRGLTELGKVLVRECIVRGIVIEVDHMSARSREDTFAICRDSDYPVSSGHTGFVEIANGDKRHEGNLLPDELDQIRDLGGMVSVIVRQGDIHEIATWEGSPTTIRHTSGASTNTLVQAYLYAASKMAGHPVGLGTDFNGFAGLPRPRFGSEAEPPTRDGRGQESLGAALRYPFEAAATGRTLQKSTIGMKEFDIAFDGLAHVGMLPDLVNEFMTMGLTAADMEPLLSSAEGYIALWEKCDRNKAIPEGPRPTGDALNPGDVLHPGEEILSQNSQYRLAYQLDGNVVLYRGTRAVWDAGTTGAVGAVAIRPGGSLIVVRPSAPTWVRPGDARAQPESRLVVQDDGNIVIYSRDDVPTWSSNTGVPTGPAPTGDTMRPGDVLTPGGELKSANTRYRLVYQ</sequence>
<dbReference type="PANTHER" id="PTHR10443">
    <property type="entry name" value="MICROSOMAL DIPEPTIDASE"/>
    <property type="match status" value="1"/>
</dbReference>
<name>A0ABU0EF63_9CELL</name>
<dbReference type="InterPro" id="IPR036426">
    <property type="entry name" value="Bulb-type_lectin_dom_sf"/>
</dbReference>
<evidence type="ECO:0000313" key="4">
    <source>
        <dbReference type="Proteomes" id="UP001239626"/>
    </source>
</evidence>
<proteinExistence type="predicted"/>
<dbReference type="SUPFAM" id="SSF51556">
    <property type="entry name" value="Metallo-dependent hydrolases"/>
    <property type="match status" value="1"/>
</dbReference>
<dbReference type="SUPFAM" id="SSF51110">
    <property type="entry name" value="alpha-D-mannose-specific plant lectins"/>
    <property type="match status" value="1"/>
</dbReference>
<evidence type="ECO:0000259" key="2">
    <source>
        <dbReference type="PROSITE" id="PS50927"/>
    </source>
</evidence>
<evidence type="ECO:0000256" key="1">
    <source>
        <dbReference type="SAM" id="MobiDB-lite"/>
    </source>
</evidence>